<protein>
    <submittedName>
        <fullName evidence="5">Prophage tail gpP-like protein</fullName>
    </submittedName>
</protein>
<keyword evidence="6" id="KW-1185">Reference proteome</keyword>
<feature type="domain" description="Baseplate hub protein gp44/GpP-like second" evidence="4">
    <location>
        <begin position="97"/>
        <end position="181"/>
    </location>
</feature>
<dbReference type="Gene3D" id="3.55.50.10">
    <property type="entry name" value="Baseplate protein-like domains"/>
    <property type="match status" value="1"/>
</dbReference>
<dbReference type="AlphaFoldDB" id="A0A2W7IJH4"/>
<evidence type="ECO:0000259" key="3">
    <source>
        <dbReference type="Pfam" id="PF21929"/>
    </source>
</evidence>
<dbReference type="Proteomes" id="UP000249688">
    <property type="component" value="Unassembled WGS sequence"/>
</dbReference>
<dbReference type="EMBL" id="QKYU01000008">
    <property type="protein sequence ID" value="PZW46848.1"/>
    <property type="molecule type" value="Genomic_DNA"/>
</dbReference>
<evidence type="ECO:0000313" key="6">
    <source>
        <dbReference type="Proteomes" id="UP000249688"/>
    </source>
</evidence>
<feature type="region of interest" description="Disordered" evidence="1">
    <location>
        <begin position="377"/>
        <end position="414"/>
    </location>
</feature>
<gene>
    <name evidence="5" type="ORF">C8P66_108127</name>
</gene>
<dbReference type="Gene3D" id="2.30.300.10">
    <property type="entry name" value="Baseplate protein-like domain - beta roll fold"/>
    <property type="match status" value="1"/>
</dbReference>
<reference evidence="5 6" key="1">
    <citation type="submission" date="2018-06" db="EMBL/GenBank/DDBJ databases">
        <title>Genomic Encyclopedia of Archaeal and Bacterial Type Strains, Phase II (KMG-II): from individual species to whole genera.</title>
        <authorList>
            <person name="Goeker M."/>
        </authorList>
    </citation>
    <scope>NUCLEOTIDE SEQUENCE [LARGE SCALE GENOMIC DNA]</scope>
    <source>
        <strain evidence="5 6">DSM 24525</strain>
    </source>
</reference>
<dbReference type="PIRSF" id="PIRSF004440">
    <property type="entry name" value="GpP"/>
    <property type="match status" value="1"/>
</dbReference>
<evidence type="ECO:0000313" key="5">
    <source>
        <dbReference type="EMBL" id="PZW46848.1"/>
    </source>
</evidence>
<feature type="domain" description="Baseplate hub protein gp44/GpP-like C-terminal" evidence="3">
    <location>
        <begin position="293"/>
        <end position="371"/>
    </location>
</feature>
<organism evidence="5 6">
    <name type="scientific">Humitalea rosea</name>
    <dbReference type="NCBI Taxonomy" id="990373"/>
    <lineage>
        <taxon>Bacteria</taxon>
        <taxon>Pseudomonadati</taxon>
        <taxon>Pseudomonadota</taxon>
        <taxon>Alphaproteobacteria</taxon>
        <taxon>Acetobacterales</taxon>
        <taxon>Roseomonadaceae</taxon>
        <taxon>Humitalea</taxon>
    </lineage>
</organism>
<dbReference type="Pfam" id="PF22255">
    <property type="entry name" value="Gp44-like_2nd"/>
    <property type="match status" value="1"/>
</dbReference>
<dbReference type="Pfam" id="PF21683">
    <property type="entry name" value="GpP-like_1st"/>
    <property type="match status" value="1"/>
</dbReference>
<evidence type="ECO:0000256" key="1">
    <source>
        <dbReference type="SAM" id="MobiDB-lite"/>
    </source>
</evidence>
<feature type="compositionally biased region" description="Pro residues" evidence="1">
    <location>
        <begin position="404"/>
        <end position="414"/>
    </location>
</feature>
<sequence>MSGFASGALAELLVDGRIHRGWKTVKVSHSIECGAAKIDLDLTERWSRSEEPRRLRPGAAFKLLLQGDAVVEGFIDSVGADYDDSTHAVTIAGRERTADLVDGAAVVDGPHEFRNLGLTELVARLARPFGIAVRAETNVGRVFDKFALQPGEAAWEAIERACRQRAVLATGNGLGTLLLTRAGAGGAAAGAIVLGGPDGNVLSASGTFDASGRHNIVVVRGQDAGASTASDGLQYTRPAGSTGPWTIAPGQDTPRTAPQGRQRGEGRAADPALTRWRPQVIIAEAAGDGPTFQQRAEWAVRVAAGKARRVEYTVPGWRGGTGKLWAPNTRVQVADAFLDIEEELLIASVNFVLGDQGSTTVLECTLPDAYALIAEAPKGRRGTSSPLSDGVQSRAAGSNDPWRPVTPPPTPSTP</sequence>
<dbReference type="InterPro" id="IPR053982">
    <property type="entry name" value="Gp44/GpP-like_C"/>
</dbReference>
<dbReference type="InterPro" id="IPR023399">
    <property type="entry name" value="Baseplate-like_2-layer_sand"/>
</dbReference>
<feature type="domain" description="Baseplate hub protein gp44-like N-terminal" evidence="2">
    <location>
        <begin position="11"/>
        <end position="95"/>
    </location>
</feature>
<dbReference type="SUPFAM" id="SSF69279">
    <property type="entry name" value="Phage tail proteins"/>
    <property type="match status" value="2"/>
</dbReference>
<dbReference type="RefSeq" id="WP_158537165.1">
    <property type="nucleotide sequence ID" value="NZ_QKYU01000008.1"/>
</dbReference>
<comment type="caution">
    <text evidence="5">The sequence shown here is derived from an EMBL/GenBank/DDBJ whole genome shotgun (WGS) entry which is preliminary data.</text>
</comment>
<name>A0A2W7IJH4_9PROT</name>
<feature type="region of interest" description="Disordered" evidence="1">
    <location>
        <begin position="228"/>
        <end position="270"/>
    </location>
</feature>
<dbReference type="Pfam" id="PF21929">
    <property type="entry name" value="GpP_4th"/>
    <property type="match status" value="1"/>
</dbReference>
<accession>A0A2W7IJH4</accession>
<dbReference type="InterPro" id="IPR026276">
    <property type="entry name" value="Baseplate_GpP"/>
</dbReference>
<proteinExistence type="predicted"/>
<dbReference type="InterPro" id="IPR049354">
    <property type="entry name" value="GpP-like_N"/>
</dbReference>
<evidence type="ECO:0000259" key="4">
    <source>
        <dbReference type="Pfam" id="PF22255"/>
    </source>
</evidence>
<evidence type="ECO:0000259" key="2">
    <source>
        <dbReference type="Pfam" id="PF21683"/>
    </source>
</evidence>
<dbReference type="OrthoDB" id="9016931at2"/>
<feature type="compositionally biased region" description="Polar residues" evidence="1">
    <location>
        <begin position="382"/>
        <end position="391"/>
    </location>
</feature>
<dbReference type="InterPro" id="IPR053981">
    <property type="entry name" value="Gp44/GpP-like_2nd"/>
</dbReference>
<dbReference type="Gene3D" id="3.30.1920.10">
    <property type="entry name" value="Baseplate protein-like domains - 2 layer sandwich fold"/>
    <property type="match status" value="1"/>
</dbReference>